<keyword evidence="5" id="KW-1185">Reference proteome</keyword>
<feature type="domain" description="CusB-like beta-barrel" evidence="2">
    <location>
        <begin position="250"/>
        <end position="318"/>
    </location>
</feature>
<gene>
    <name evidence="4" type="ORF">QO014_004762</name>
</gene>
<dbReference type="Gene3D" id="2.40.30.170">
    <property type="match status" value="1"/>
</dbReference>
<name>A0ABU0HDE8_9HYPH</name>
<dbReference type="NCBIfam" id="TIGR01730">
    <property type="entry name" value="RND_mfp"/>
    <property type="match status" value="1"/>
</dbReference>
<comment type="similarity">
    <text evidence="1">Belongs to the membrane fusion protein (MFP) (TC 8.A.1) family.</text>
</comment>
<evidence type="ECO:0000259" key="3">
    <source>
        <dbReference type="Pfam" id="PF25975"/>
    </source>
</evidence>
<evidence type="ECO:0000313" key="4">
    <source>
        <dbReference type="EMBL" id="MDQ0440347.1"/>
    </source>
</evidence>
<dbReference type="Pfam" id="PF25954">
    <property type="entry name" value="Beta-barrel_RND_2"/>
    <property type="match status" value="1"/>
</dbReference>
<dbReference type="Gene3D" id="1.10.287.470">
    <property type="entry name" value="Helix hairpin bin"/>
    <property type="match status" value="1"/>
</dbReference>
<dbReference type="EMBL" id="JAUSVO010000008">
    <property type="protein sequence ID" value="MDQ0440347.1"/>
    <property type="molecule type" value="Genomic_DNA"/>
</dbReference>
<feature type="domain" description="CzcB-like C-terminal circularly permuted SH3-like" evidence="3">
    <location>
        <begin position="327"/>
        <end position="386"/>
    </location>
</feature>
<evidence type="ECO:0000313" key="5">
    <source>
        <dbReference type="Proteomes" id="UP001241603"/>
    </source>
</evidence>
<evidence type="ECO:0000259" key="2">
    <source>
        <dbReference type="Pfam" id="PF25954"/>
    </source>
</evidence>
<dbReference type="InterPro" id="IPR006143">
    <property type="entry name" value="RND_pump_MFP"/>
</dbReference>
<dbReference type="InterPro" id="IPR058792">
    <property type="entry name" value="Beta-barrel_RND_2"/>
</dbReference>
<evidence type="ECO:0000256" key="1">
    <source>
        <dbReference type="ARBA" id="ARBA00009477"/>
    </source>
</evidence>
<dbReference type="Pfam" id="PF25975">
    <property type="entry name" value="CzcB_C"/>
    <property type="match status" value="1"/>
</dbReference>
<protein>
    <submittedName>
        <fullName evidence="4">RND family efflux transporter MFP subunit</fullName>
    </submittedName>
</protein>
<dbReference type="Gene3D" id="2.40.50.100">
    <property type="match status" value="1"/>
</dbReference>
<reference evidence="4 5" key="1">
    <citation type="submission" date="2023-07" db="EMBL/GenBank/DDBJ databases">
        <title>Genomic Encyclopedia of Type Strains, Phase IV (KMG-IV): sequencing the most valuable type-strain genomes for metagenomic binning, comparative biology and taxonomic classification.</title>
        <authorList>
            <person name="Goeker M."/>
        </authorList>
    </citation>
    <scope>NUCLEOTIDE SEQUENCE [LARGE SCALE GENOMIC DNA]</scope>
    <source>
        <strain evidence="4 5">B6-8</strain>
    </source>
</reference>
<proteinExistence type="inferred from homology"/>
<sequence length="410" mass="42359">MNRLTRMAASSAFVLAVAGMGLVLPETLFSATAEEAPKPAVTAKAPAITVVPAAEREIVQTAIVVGSLVPREEVLVGVDLDGYRLTELLAEEGDVVKAGQVLARLSTDTLEILLAQNTSSLARNDAAIAQAKSQIAEAIATETQAKSALDRGESLKTKGFVAQDVLDQRQSSAQTAVARRQSAEQGLTLAEADKTLTEALRRELELRLSKTEIKAPADGIILSRSARVGAIVSGAGEPLFRLARDGSIELEAQVPETSLAQIVVGQTVLVMAPGHATPIKGTVRLVSPKIDDVTRLGKVRVALPADARVTSGSFARGTVEIARETGIALPVSAIVTASGSPTTQVVVDGKIQTRTLKTGISGAGYIEVLSGVEPGEMVVARAGSFVRDGDAVTPVAAASPEIGLSQGAKG</sequence>
<dbReference type="RefSeq" id="WP_266351229.1">
    <property type="nucleotide sequence ID" value="NZ_JAPKNG010000008.1"/>
</dbReference>
<comment type="caution">
    <text evidence="4">The sequence shown here is derived from an EMBL/GenBank/DDBJ whole genome shotgun (WGS) entry which is preliminary data.</text>
</comment>
<dbReference type="Proteomes" id="UP001241603">
    <property type="component" value="Unassembled WGS sequence"/>
</dbReference>
<dbReference type="Gene3D" id="2.40.420.20">
    <property type="match status" value="1"/>
</dbReference>
<dbReference type="PANTHER" id="PTHR30469:SF15">
    <property type="entry name" value="HLYD FAMILY OF SECRETION PROTEINS"/>
    <property type="match status" value="1"/>
</dbReference>
<dbReference type="PANTHER" id="PTHR30469">
    <property type="entry name" value="MULTIDRUG RESISTANCE PROTEIN MDTA"/>
    <property type="match status" value="1"/>
</dbReference>
<dbReference type="InterPro" id="IPR058649">
    <property type="entry name" value="CzcB_C"/>
</dbReference>
<organism evidence="4 5">
    <name type="scientific">Kaistia dalseonensis</name>
    <dbReference type="NCBI Taxonomy" id="410840"/>
    <lineage>
        <taxon>Bacteria</taxon>
        <taxon>Pseudomonadati</taxon>
        <taxon>Pseudomonadota</taxon>
        <taxon>Alphaproteobacteria</taxon>
        <taxon>Hyphomicrobiales</taxon>
        <taxon>Kaistiaceae</taxon>
        <taxon>Kaistia</taxon>
    </lineage>
</organism>
<accession>A0ABU0HDE8</accession>
<dbReference type="SUPFAM" id="SSF111369">
    <property type="entry name" value="HlyD-like secretion proteins"/>
    <property type="match status" value="1"/>
</dbReference>